<feature type="compositionally biased region" description="Basic residues" evidence="1">
    <location>
        <begin position="1"/>
        <end position="35"/>
    </location>
</feature>
<gene>
    <name evidence="3" type="primary">LOC108074174</name>
</gene>
<evidence type="ECO:0000313" key="3">
    <source>
        <dbReference type="RefSeq" id="XP_017021599.1"/>
    </source>
</evidence>
<feature type="region of interest" description="Disordered" evidence="1">
    <location>
        <begin position="157"/>
        <end position="182"/>
    </location>
</feature>
<dbReference type="Proteomes" id="UP001652661">
    <property type="component" value="Chromosome X"/>
</dbReference>
<accession>A0A6P4ID02</accession>
<dbReference type="GeneID" id="108074174"/>
<dbReference type="OrthoDB" id="7873253at2759"/>
<feature type="compositionally biased region" description="Basic and acidic residues" evidence="1">
    <location>
        <begin position="157"/>
        <end position="169"/>
    </location>
</feature>
<name>A0A6P4ID02_DROKI</name>
<organism evidence="2 3">
    <name type="scientific">Drosophila kikkawai</name>
    <name type="common">Fruit fly</name>
    <dbReference type="NCBI Taxonomy" id="30033"/>
    <lineage>
        <taxon>Eukaryota</taxon>
        <taxon>Metazoa</taxon>
        <taxon>Ecdysozoa</taxon>
        <taxon>Arthropoda</taxon>
        <taxon>Hexapoda</taxon>
        <taxon>Insecta</taxon>
        <taxon>Pterygota</taxon>
        <taxon>Neoptera</taxon>
        <taxon>Endopterygota</taxon>
        <taxon>Diptera</taxon>
        <taxon>Brachycera</taxon>
        <taxon>Muscomorpha</taxon>
        <taxon>Ephydroidea</taxon>
        <taxon>Drosophilidae</taxon>
        <taxon>Drosophila</taxon>
        <taxon>Sophophora</taxon>
    </lineage>
</organism>
<evidence type="ECO:0000256" key="1">
    <source>
        <dbReference type="SAM" id="MobiDB-lite"/>
    </source>
</evidence>
<dbReference type="RefSeq" id="XP_017021599.1">
    <property type="nucleotide sequence ID" value="XM_017166110.3"/>
</dbReference>
<protein>
    <submittedName>
        <fullName evidence="3">Uncharacterized protein</fullName>
    </submittedName>
</protein>
<sequence>MVKSKLRSPKALKSLRKSKAKKVNLKPTRPRRKLRSSMASAAKKHLKRSLKGASLPKTIKRRSNPTKLKRGFSKPKGVSRRIKLIDAKPESSIKSMKAGGTSVVFLARDSSRRSDPTAAKSLVISPKMISRIKPRLLKQPKTHEGVDFFYNLGHKVLDPEPSDKQERPRTGKGGLTKGLVGGRSVTGRLKAGGLEAVVAKDNGPKVRARKGIDLTQPMGLEGLSPSPSPVLNCSASLTGKGVVVPLTNRLPIIDFISTTEFNDKYATQKSSRRQKR</sequence>
<keyword evidence="2" id="KW-1185">Reference proteome</keyword>
<feature type="region of interest" description="Disordered" evidence="1">
    <location>
        <begin position="1"/>
        <end position="79"/>
    </location>
</feature>
<feature type="compositionally biased region" description="Gly residues" evidence="1">
    <location>
        <begin position="171"/>
        <end position="181"/>
    </location>
</feature>
<feature type="compositionally biased region" description="Basic residues" evidence="1">
    <location>
        <begin position="58"/>
        <end position="79"/>
    </location>
</feature>
<evidence type="ECO:0000313" key="2">
    <source>
        <dbReference type="Proteomes" id="UP001652661"/>
    </source>
</evidence>
<reference evidence="3" key="1">
    <citation type="submission" date="2025-08" db="UniProtKB">
        <authorList>
            <consortium name="RefSeq"/>
        </authorList>
    </citation>
    <scope>IDENTIFICATION</scope>
    <source>
        <strain evidence="3">14028-0561.14</strain>
        <tissue evidence="3">Whole fly</tissue>
    </source>
</reference>
<dbReference type="AlphaFoldDB" id="A0A6P4ID02"/>
<proteinExistence type="predicted"/>